<evidence type="ECO:0000256" key="1">
    <source>
        <dbReference type="SAM" id="SignalP"/>
    </source>
</evidence>
<organism evidence="2 3">
    <name type="scientific">Protopolystoma xenopodis</name>
    <dbReference type="NCBI Taxonomy" id="117903"/>
    <lineage>
        <taxon>Eukaryota</taxon>
        <taxon>Metazoa</taxon>
        <taxon>Spiralia</taxon>
        <taxon>Lophotrochozoa</taxon>
        <taxon>Platyhelminthes</taxon>
        <taxon>Monogenea</taxon>
        <taxon>Polyopisthocotylea</taxon>
        <taxon>Polystomatidea</taxon>
        <taxon>Polystomatidae</taxon>
        <taxon>Protopolystoma</taxon>
    </lineage>
</organism>
<sequence>MQCTPGDVIVPICLALGLGIVHSQITASHAGAGHTASLSTTTPNTLMATSSTNTMISTTMPVSTGRLFSSPSLVSTITAAGFGCQNELRPPKHNLGSQLQSHYHNHCQARQDSQRHLQSLSDVSYLHEPIAKDSISTGTSSLIPPLLSSPSLDIPVSNTLLPILVPSDTPASTSPLSVHLLKWRCSLTPPLRTSISKTDRLLTNESVEDLQTSQVDSCRQINNINADLDDREALCCARTKSDRIICSRKADLLKANLDQTQSSTTW</sequence>
<protein>
    <submittedName>
        <fullName evidence="2">Uncharacterized protein</fullName>
    </submittedName>
</protein>
<feature type="chain" id="PRO_5018668534" evidence="1">
    <location>
        <begin position="24"/>
        <end position="266"/>
    </location>
</feature>
<comment type="caution">
    <text evidence="2">The sequence shown here is derived from an EMBL/GenBank/DDBJ whole genome shotgun (WGS) entry which is preliminary data.</text>
</comment>
<evidence type="ECO:0000313" key="3">
    <source>
        <dbReference type="Proteomes" id="UP000784294"/>
    </source>
</evidence>
<dbReference type="AlphaFoldDB" id="A0A3S4ZYU1"/>
<proteinExistence type="predicted"/>
<feature type="signal peptide" evidence="1">
    <location>
        <begin position="1"/>
        <end position="23"/>
    </location>
</feature>
<accession>A0A3S4ZYU1</accession>
<keyword evidence="1" id="KW-0732">Signal</keyword>
<reference evidence="2" key="1">
    <citation type="submission" date="2018-11" db="EMBL/GenBank/DDBJ databases">
        <authorList>
            <consortium name="Pathogen Informatics"/>
        </authorList>
    </citation>
    <scope>NUCLEOTIDE SEQUENCE</scope>
</reference>
<gene>
    <name evidence="2" type="ORF">PXEA_LOCUS1064</name>
</gene>
<evidence type="ECO:0000313" key="2">
    <source>
        <dbReference type="EMBL" id="VEL07624.1"/>
    </source>
</evidence>
<keyword evidence="3" id="KW-1185">Reference proteome</keyword>
<dbReference type="EMBL" id="CAAALY010002131">
    <property type="protein sequence ID" value="VEL07624.1"/>
    <property type="molecule type" value="Genomic_DNA"/>
</dbReference>
<dbReference type="Proteomes" id="UP000784294">
    <property type="component" value="Unassembled WGS sequence"/>
</dbReference>
<name>A0A3S4ZYU1_9PLAT</name>